<gene>
    <name evidence="2" type="ORF">J2S14_003487</name>
</gene>
<dbReference type="Proteomes" id="UP001232343">
    <property type="component" value="Unassembled WGS sequence"/>
</dbReference>
<accession>A0ABU0D895</accession>
<organism evidence="2 3">
    <name type="scientific">Lederbergia wuyishanensis</name>
    <dbReference type="NCBI Taxonomy" id="1347903"/>
    <lineage>
        <taxon>Bacteria</taxon>
        <taxon>Bacillati</taxon>
        <taxon>Bacillota</taxon>
        <taxon>Bacilli</taxon>
        <taxon>Bacillales</taxon>
        <taxon>Bacillaceae</taxon>
        <taxon>Lederbergia</taxon>
    </lineage>
</organism>
<keyword evidence="1" id="KW-1133">Transmembrane helix</keyword>
<dbReference type="RefSeq" id="WP_244682826.1">
    <property type="nucleotide sequence ID" value="NZ_JALIRM010000013.1"/>
</dbReference>
<sequence length="194" mass="22759">MFGFKDLIGLIVSGFIILPVVLFLREVGYLITSGIFGVRNPRLTIGSGPRIIKFGMFDIRKYYHIYSWFSYDSIKRKSRIAYVSIYAGPIITNLCFALLINALLANGVIQTFETFWNRFIFYAFYYILFDCVPMMTINGKPNNGMIIYEMIRYGKRVDNNNEPFIPSTSKVEEQYQEKIEEIEKRKQMKKENRN</sequence>
<keyword evidence="1" id="KW-0472">Membrane</keyword>
<keyword evidence="1" id="KW-0812">Transmembrane</keyword>
<dbReference type="EMBL" id="JAUSUO010000010">
    <property type="protein sequence ID" value="MDQ0344643.1"/>
    <property type="molecule type" value="Genomic_DNA"/>
</dbReference>
<keyword evidence="3" id="KW-1185">Reference proteome</keyword>
<feature type="transmembrane region" description="Helical" evidence="1">
    <location>
        <begin position="119"/>
        <end position="137"/>
    </location>
</feature>
<reference evidence="2 3" key="1">
    <citation type="submission" date="2023-07" db="EMBL/GenBank/DDBJ databases">
        <title>Genomic Encyclopedia of Type Strains, Phase IV (KMG-IV): sequencing the most valuable type-strain genomes for metagenomic binning, comparative biology and taxonomic classification.</title>
        <authorList>
            <person name="Goeker M."/>
        </authorList>
    </citation>
    <scope>NUCLEOTIDE SEQUENCE [LARGE SCALE GENOMIC DNA]</scope>
    <source>
        <strain evidence="2 3">DSM 27848</strain>
    </source>
</reference>
<evidence type="ECO:0000313" key="2">
    <source>
        <dbReference type="EMBL" id="MDQ0344643.1"/>
    </source>
</evidence>
<feature type="transmembrane region" description="Helical" evidence="1">
    <location>
        <begin position="80"/>
        <end position="104"/>
    </location>
</feature>
<feature type="transmembrane region" description="Helical" evidence="1">
    <location>
        <begin position="6"/>
        <end position="24"/>
    </location>
</feature>
<proteinExistence type="predicted"/>
<comment type="caution">
    <text evidence="2">The sequence shown here is derived from an EMBL/GenBank/DDBJ whole genome shotgun (WGS) entry which is preliminary data.</text>
</comment>
<protein>
    <submittedName>
        <fullName evidence="2">Uncharacterized protein</fullName>
    </submittedName>
</protein>
<name>A0ABU0D895_9BACI</name>
<evidence type="ECO:0000256" key="1">
    <source>
        <dbReference type="SAM" id="Phobius"/>
    </source>
</evidence>
<evidence type="ECO:0000313" key="3">
    <source>
        <dbReference type="Proteomes" id="UP001232343"/>
    </source>
</evidence>